<keyword evidence="1" id="KW-1133">Transmembrane helix</keyword>
<keyword evidence="1" id="KW-0472">Membrane</keyword>
<comment type="caution">
    <text evidence="2">The sequence shown here is derived from an EMBL/GenBank/DDBJ whole genome shotgun (WGS) entry which is preliminary data.</text>
</comment>
<gene>
    <name evidence="2" type="ORF">QPX34_11500</name>
</gene>
<evidence type="ECO:0000313" key="3">
    <source>
        <dbReference type="Proteomes" id="UP001239414"/>
    </source>
</evidence>
<feature type="transmembrane region" description="Helical" evidence="1">
    <location>
        <begin position="12"/>
        <end position="36"/>
    </location>
</feature>
<feature type="transmembrane region" description="Helical" evidence="1">
    <location>
        <begin position="430"/>
        <end position="450"/>
    </location>
</feature>
<feature type="transmembrane region" description="Helical" evidence="1">
    <location>
        <begin position="462"/>
        <end position="486"/>
    </location>
</feature>
<proteinExistence type="predicted"/>
<evidence type="ECO:0000313" key="2">
    <source>
        <dbReference type="EMBL" id="MDK4248627.1"/>
    </source>
</evidence>
<feature type="transmembrane region" description="Helical" evidence="1">
    <location>
        <begin position="384"/>
        <end position="402"/>
    </location>
</feature>
<feature type="transmembrane region" description="Helical" evidence="1">
    <location>
        <begin position="106"/>
        <end position="126"/>
    </location>
</feature>
<sequence>MFGFPLSKIRYGLVCEAVVVIACFSLVNAFLVPMVIQPLFSFIYSGVRITSPSGFPSPFLVAFLTCLVTTLLSIFPLRQETSSLAELREKPVGVDAEPSSPQASELFHYPLGIVACVLGVAIFLLIPQAPPGSRWPLLFIYATPFLVSAASVFIYALILYVIERFLLRRRGWTSFVLAIRLLRSFIPATVLRMVCIFVLLPVILFVSNDSALFSARQALADNVEDVFVAAPVGEGTDGVAEVRKACRDYSQDCLGVLRWAPAIEDSGQLEPSSLEEGAVYTLVEDRDGTIDSLLKDKGVVGQEPRSPFDQTWMRPWDQTFNSQSEPAWQSDEEDTYSVAVFSNPPDLGVTENISIASANQWAEKLPEQLLYGPNGTGTSEFIPLFAYVIVGVAVLIFGLALAQQGRLIRDARTIWEQGVPVTEAYRTRKLANCVPSAFAVLLSLGVAGFLSTYMDSQIAHRLVIHFPSLPLGLILFLVAVIGLAAISSNFVQSPKEDNG</sequence>
<dbReference type="Proteomes" id="UP001239414">
    <property type="component" value="Unassembled WGS sequence"/>
</dbReference>
<keyword evidence="3" id="KW-1185">Reference proteome</keyword>
<evidence type="ECO:0000256" key="1">
    <source>
        <dbReference type="SAM" id="Phobius"/>
    </source>
</evidence>
<dbReference type="EMBL" id="JASNUO010000016">
    <property type="protein sequence ID" value="MDK4248627.1"/>
    <property type="molecule type" value="Genomic_DNA"/>
</dbReference>
<protein>
    <submittedName>
        <fullName evidence="2">ABC transporter permease</fullName>
    </submittedName>
</protein>
<feature type="transmembrane region" description="Helical" evidence="1">
    <location>
        <begin position="56"/>
        <end position="77"/>
    </location>
</feature>
<feature type="transmembrane region" description="Helical" evidence="1">
    <location>
        <begin position="138"/>
        <end position="162"/>
    </location>
</feature>
<feature type="transmembrane region" description="Helical" evidence="1">
    <location>
        <begin position="182"/>
        <end position="206"/>
    </location>
</feature>
<accession>A0ABT7FSN7</accession>
<organism evidence="2 3">
    <name type="scientific">Corynebacterium accolens</name>
    <dbReference type="NCBI Taxonomy" id="38284"/>
    <lineage>
        <taxon>Bacteria</taxon>
        <taxon>Bacillati</taxon>
        <taxon>Actinomycetota</taxon>
        <taxon>Actinomycetes</taxon>
        <taxon>Mycobacteriales</taxon>
        <taxon>Corynebacteriaceae</taxon>
        <taxon>Corynebacterium</taxon>
    </lineage>
</organism>
<name>A0ABT7FSN7_9CORY</name>
<keyword evidence="1" id="KW-0812">Transmembrane</keyword>
<reference evidence="2 3" key="1">
    <citation type="submission" date="2023-05" db="EMBL/GenBank/DDBJ databases">
        <title>Metabolic capabilities are highly conserved among human nasal-associated Corynebacterium species in pangenomic analyses.</title>
        <authorList>
            <person name="Tran T.H."/>
            <person name="Roberts A.Q."/>
            <person name="Escapa I.F."/>
            <person name="Gao W."/>
            <person name="Conlan S."/>
            <person name="Kong H."/>
            <person name="Segre J.A."/>
            <person name="Kelly M.S."/>
            <person name="Lemon K.P."/>
        </authorList>
    </citation>
    <scope>NUCLEOTIDE SEQUENCE [LARGE SCALE GENOMIC DNA]</scope>
    <source>
        <strain evidence="2 3">KPL3802</strain>
    </source>
</reference>